<evidence type="ECO:0000259" key="10">
    <source>
        <dbReference type="PROSITE" id="PS50103"/>
    </source>
</evidence>
<evidence type="ECO:0000256" key="8">
    <source>
        <dbReference type="PROSITE-ProRule" id="PRU00723"/>
    </source>
</evidence>
<feature type="region of interest" description="Disordered" evidence="9">
    <location>
        <begin position="136"/>
        <end position="203"/>
    </location>
</feature>
<evidence type="ECO:0000256" key="7">
    <source>
        <dbReference type="ARBA" id="ARBA00023242"/>
    </source>
</evidence>
<feature type="region of interest" description="Disordered" evidence="9">
    <location>
        <begin position="81"/>
        <end position="105"/>
    </location>
</feature>
<protein>
    <recommendedName>
        <fullName evidence="10">C3H1-type domain-containing protein</fullName>
    </recommendedName>
</protein>
<dbReference type="InterPro" id="IPR055046">
    <property type="entry name" value="Nab2-like_Znf-CCCH"/>
</dbReference>
<name>A0AAV9NJL4_9EURO</name>
<dbReference type="PANTHER" id="PTHR14738:SF29">
    <property type="entry name" value="ZINC FINGER CCCH DOMAIN-CONTAINING PROTEIN 14"/>
    <property type="match status" value="1"/>
</dbReference>
<evidence type="ECO:0000313" key="11">
    <source>
        <dbReference type="EMBL" id="KAK5056556.1"/>
    </source>
</evidence>
<comment type="caution">
    <text evidence="11">The sequence shown here is derived from an EMBL/GenBank/DDBJ whole genome shotgun (WGS) entry which is preliminary data.</text>
</comment>
<keyword evidence="7" id="KW-0539">Nucleus</keyword>
<dbReference type="Pfam" id="PF14608">
    <property type="entry name" value="zf-CCCH_2"/>
    <property type="match status" value="4"/>
</dbReference>
<feature type="region of interest" description="Disordered" evidence="9">
    <location>
        <begin position="501"/>
        <end position="538"/>
    </location>
</feature>
<feature type="zinc finger region" description="C3H1-type" evidence="8">
    <location>
        <begin position="412"/>
        <end position="436"/>
    </location>
</feature>
<proteinExistence type="inferred from homology"/>
<dbReference type="GO" id="GO:0008143">
    <property type="term" value="F:poly(A) binding"/>
    <property type="evidence" value="ECO:0007669"/>
    <property type="project" value="InterPro"/>
</dbReference>
<dbReference type="InterPro" id="IPR043094">
    <property type="entry name" value="Nab2/ZC3H14_N_sf"/>
</dbReference>
<accession>A0AAV9NJL4</accession>
<keyword evidence="12" id="KW-1185">Reference proteome</keyword>
<evidence type="ECO:0000256" key="6">
    <source>
        <dbReference type="ARBA" id="ARBA00022833"/>
    </source>
</evidence>
<dbReference type="PANTHER" id="PTHR14738">
    <property type="entry name" value="ZINC FINGER CCCH DOMAIN-CONTAINING PROTEIN 14"/>
    <property type="match status" value="1"/>
</dbReference>
<evidence type="ECO:0000256" key="2">
    <source>
        <dbReference type="ARBA" id="ARBA00008423"/>
    </source>
</evidence>
<evidence type="ECO:0000313" key="12">
    <source>
        <dbReference type="Proteomes" id="UP001358417"/>
    </source>
</evidence>
<dbReference type="GO" id="GO:0005737">
    <property type="term" value="C:cytoplasm"/>
    <property type="evidence" value="ECO:0007669"/>
    <property type="project" value="TreeGrafter"/>
</dbReference>
<dbReference type="EMBL" id="JAVRRD010000007">
    <property type="protein sequence ID" value="KAK5056556.1"/>
    <property type="molecule type" value="Genomic_DNA"/>
</dbReference>
<evidence type="ECO:0000256" key="3">
    <source>
        <dbReference type="ARBA" id="ARBA00022723"/>
    </source>
</evidence>
<keyword evidence="6 8" id="KW-0862">Zinc</keyword>
<keyword evidence="5 8" id="KW-0863">Zinc-finger</keyword>
<evidence type="ECO:0000256" key="4">
    <source>
        <dbReference type="ARBA" id="ARBA00022737"/>
    </source>
</evidence>
<dbReference type="Gene3D" id="4.10.1000.30">
    <property type="match status" value="1"/>
</dbReference>
<feature type="compositionally biased region" description="Polar residues" evidence="9">
    <location>
        <begin position="83"/>
        <end position="101"/>
    </location>
</feature>
<feature type="region of interest" description="Disordered" evidence="9">
    <location>
        <begin position="269"/>
        <end position="332"/>
    </location>
</feature>
<dbReference type="GO" id="GO:0043488">
    <property type="term" value="P:regulation of mRNA stability"/>
    <property type="evidence" value="ECO:0007669"/>
    <property type="project" value="InterPro"/>
</dbReference>
<comment type="similarity">
    <text evidence="2">Belongs to the ZC3H14 family.</text>
</comment>
<dbReference type="PROSITE" id="PS50103">
    <property type="entry name" value="ZF_C3H1"/>
    <property type="match status" value="1"/>
</dbReference>
<organism evidence="11 12">
    <name type="scientific">Exophiala bonariae</name>
    <dbReference type="NCBI Taxonomy" id="1690606"/>
    <lineage>
        <taxon>Eukaryota</taxon>
        <taxon>Fungi</taxon>
        <taxon>Dikarya</taxon>
        <taxon>Ascomycota</taxon>
        <taxon>Pezizomycotina</taxon>
        <taxon>Eurotiomycetes</taxon>
        <taxon>Chaetothyriomycetidae</taxon>
        <taxon>Chaetothyriales</taxon>
        <taxon>Herpotrichiellaceae</taxon>
        <taxon>Exophiala</taxon>
    </lineage>
</organism>
<dbReference type="AlphaFoldDB" id="A0AAV9NJL4"/>
<feature type="compositionally biased region" description="Basic and acidic residues" evidence="9">
    <location>
        <begin position="286"/>
        <end position="295"/>
    </location>
</feature>
<evidence type="ECO:0000256" key="1">
    <source>
        <dbReference type="ARBA" id="ARBA00004123"/>
    </source>
</evidence>
<dbReference type="InterPro" id="IPR040366">
    <property type="entry name" value="Nab2/ZC3H14"/>
</dbReference>
<dbReference type="GO" id="GO:0008270">
    <property type="term" value="F:zinc ion binding"/>
    <property type="evidence" value="ECO:0007669"/>
    <property type="project" value="UniProtKB-KW"/>
</dbReference>
<dbReference type="GO" id="GO:0005634">
    <property type="term" value="C:nucleus"/>
    <property type="evidence" value="ECO:0007669"/>
    <property type="project" value="UniProtKB-SubCell"/>
</dbReference>
<evidence type="ECO:0000256" key="5">
    <source>
        <dbReference type="ARBA" id="ARBA00022771"/>
    </source>
</evidence>
<dbReference type="Gene3D" id="4.10.1000.40">
    <property type="match status" value="1"/>
</dbReference>
<keyword evidence="4" id="KW-0677">Repeat</keyword>
<evidence type="ECO:0000256" key="9">
    <source>
        <dbReference type="SAM" id="MobiDB-lite"/>
    </source>
</evidence>
<dbReference type="Gene3D" id="1.10.340.40">
    <property type="entry name" value="Nuclear abundant poly(A) RNA-bind protein 2, N-terminal domain"/>
    <property type="match status" value="1"/>
</dbReference>
<dbReference type="InterPro" id="IPR000571">
    <property type="entry name" value="Znf_CCCH"/>
</dbReference>
<reference evidence="11 12" key="1">
    <citation type="submission" date="2023-08" db="EMBL/GenBank/DDBJ databases">
        <title>Black Yeasts Isolated from many extreme environments.</title>
        <authorList>
            <person name="Coleine C."/>
            <person name="Stajich J.E."/>
            <person name="Selbmann L."/>
        </authorList>
    </citation>
    <scope>NUCLEOTIDE SEQUENCE [LARGE SCALE GENOMIC DNA]</scope>
    <source>
        <strain evidence="11 12">CCFEE 5792</strain>
    </source>
</reference>
<comment type="subcellular location">
    <subcellularLocation>
        <location evidence="1">Nucleus</location>
    </subcellularLocation>
</comment>
<sequence>MATIAPDTPAAQALSNAVHTKLVEEGWTQDDDTSLAEYIVLMLANGKTQDQIASELAGELLQDATGTTEFAQWLFQEVDRMQEASQQSDKPVTQEPSSSDQVPAENPIPAAYEMDMADSAPENAYVVQPSMGPSEFSLTSFNSPRGPKGLHGGRAQSNRGRGGMNNKGGDSALHRTRGNDRINSHGNVRGVPKGPRGSQDRGVRPGMQKALNNMALANAPGMQNPMMMNGGQSPQTPMQMSPQQQMEFMAMMEQQTRMMAQLTGMMPGGNGGFPPNGAQQNGHGRSLFDRVEPSRGRGGRGRGRGGANANGHIKSPIKTGDQDTAMEGDEASADAATMDVDQATGQPKQAASNTMCHFNLRCTNKDCPYAHQSPVAPPGTIVDMSDTCTFGVACKNPKCTGKHPSPAQIKALQSQEICKFFPNCTRPNCAFKHPNAPLCRFGSNCKTPNCQFTHLEIACHFNPCTNMRCPYKHSPGQQKATTLADYSWTPDKQSQTVQDASAVSGDHLSDRRFVDENAGEEELVKPETAAGNGEGVVT</sequence>
<dbReference type="FunFam" id="4.10.1000.40:FF:000002">
    <property type="entry name" value="Nuclear polyadenylated RNA-binding protein Nab2"/>
    <property type="match status" value="1"/>
</dbReference>
<dbReference type="Proteomes" id="UP001358417">
    <property type="component" value="Unassembled WGS sequence"/>
</dbReference>
<keyword evidence="3 8" id="KW-0479">Metal-binding</keyword>
<dbReference type="Pfam" id="PF22683">
    <property type="entry name" value="Nab2-like_zf-CCCH"/>
    <property type="match status" value="1"/>
</dbReference>
<feature type="domain" description="C3H1-type" evidence="10">
    <location>
        <begin position="412"/>
        <end position="436"/>
    </location>
</feature>
<dbReference type="RefSeq" id="XP_064708272.1">
    <property type="nucleotide sequence ID" value="XM_064855612.1"/>
</dbReference>
<gene>
    <name evidence="11" type="ORF">LTR84_012087</name>
</gene>
<dbReference type="GeneID" id="89980234"/>